<protein>
    <submittedName>
        <fullName evidence="4">Unannotated protein</fullName>
    </submittedName>
</protein>
<organism evidence="4">
    <name type="scientific">freshwater metagenome</name>
    <dbReference type="NCBI Taxonomy" id="449393"/>
    <lineage>
        <taxon>unclassified sequences</taxon>
        <taxon>metagenomes</taxon>
        <taxon>ecological metagenomes</taxon>
    </lineage>
</organism>
<evidence type="ECO:0000313" key="4">
    <source>
        <dbReference type="EMBL" id="CAB4918252.1"/>
    </source>
</evidence>
<dbReference type="AlphaFoldDB" id="A0A6J7HF97"/>
<dbReference type="InterPro" id="IPR032710">
    <property type="entry name" value="NTF2-like_dom_sf"/>
</dbReference>
<name>A0A6J7HF97_9ZZZZ</name>
<dbReference type="InterPro" id="IPR037401">
    <property type="entry name" value="SnoaL-like"/>
</dbReference>
<dbReference type="EMBL" id="CAFBOS010000097">
    <property type="protein sequence ID" value="CAB5000934.1"/>
    <property type="molecule type" value="Genomic_DNA"/>
</dbReference>
<gene>
    <name evidence="2" type="ORF">UFOPK2754_03424</name>
    <name evidence="3" type="ORF">UFOPK3139_03104</name>
    <name evidence="4" type="ORF">UFOPK3543_01939</name>
    <name evidence="5" type="ORF">UFOPK3967_01624</name>
</gene>
<evidence type="ECO:0000313" key="3">
    <source>
        <dbReference type="EMBL" id="CAB4836660.1"/>
    </source>
</evidence>
<dbReference type="EMBL" id="CAEZYR010000241">
    <property type="protein sequence ID" value="CAB4776844.1"/>
    <property type="molecule type" value="Genomic_DNA"/>
</dbReference>
<dbReference type="Gene3D" id="3.10.450.50">
    <property type="match status" value="1"/>
</dbReference>
<evidence type="ECO:0000313" key="5">
    <source>
        <dbReference type="EMBL" id="CAB5000934.1"/>
    </source>
</evidence>
<dbReference type="SUPFAM" id="SSF54427">
    <property type="entry name" value="NTF2-like"/>
    <property type="match status" value="1"/>
</dbReference>
<accession>A0A6J7HF97</accession>
<dbReference type="CDD" id="cd00531">
    <property type="entry name" value="NTF2_like"/>
    <property type="match status" value="1"/>
</dbReference>
<dbReference type="Pfam" id="PF13577">
    <property type="entry name" value="SnoaL_4"/>
    <property type="match status" value="1"/>
</dbReference>
<evidence type="ECO:0000259" key="1">
    <source>
        <dbReference type="Pfam" id="PF13577"/>
    </source>
</evidence>
<dbReference type="EMBL" id="CAFABA010000212">
    <property type="protein sequence ID" value="CAB4836660.1"/>
    <property type="molecule type" value="Genomic_DNA"/>
</dbReference>
<sequence>MTTKEHPLSATSSPVSGYAAVTKLVYRYADLIDRGDLEGVGELFAHGSVDTGDGNLLRGREAVRDMYGVVILYPDGTPRTRHVTTNLMIDIDEASGTGSCHSYVTVFQHTDDFPLQPVYQNRYEDTFLRENGEWRFDHRLMCDHRPGDTSHHLRA</sequence>
<reference evidence="4" key="1">
    <citation type="submission" date="2020-05" db="EMBL/GenBank/DDBJ databases">
        <authorList>
            <person name="Chiriac C."/>
            <person name="Salcher M."/>
            <person name="Ghai R."/>
            <person name="Kavagutti S V."/>
        </authorList>
    </citation>
    <scope>NUCLEOTIDE SEQUENCE</scope>
</reference>
<feature type="domain" description="SnoaL-like" evidence="1">
    <location>
        <begin position="18"/>
        <end position="139"/>
    </location>
</feature>
<proteinExistence type="predicted"/>
<dbReference type="EMBL" id="CAFBMH010000079">
    <property type="protein sequence ID" value="CAB4918252.1"/>
    <property type="molecule type" value="Genomic_DNA"/>
</dbReference>
<evidence type="ECO:0000313" key="2">
    <source>
        <dbReference type="EMBL" id="CAB4776844.1"/>
    </source>
</evidence>